<dbReference type="GO" id="GO:0005975">
    <property type="term" value="P:carbohydrate metabolic process"/>
    <property type="evidence" value="ECO:0007669"/>
    <property type="project" value="InterPro"/>
</dbReference>
<dbReference type="InterPro" id="IPR046457">
    <property type="entry name" value="PMI_typeI_cat"/>
</dbReference>
<evidence type="ECO:0000256" key="2">
    <source>
        <dbReference type="ARBA" id="ARBA00010772"/>
    </source>
</evidence>
<dbReference type="GO" id="GO:0008270">
    <property type="term" value="F:zinc ion binding"/>
    <property type="evidence" value="ECO:0007669"/>
    <property type="project" value="InterPro"/>
</dbReference>
<evidence type="ECO:0000313" key="11">
    <source>
        <dbReference type="Proteomes" id="UP000003586"/>
    </source>
</evidence>
<dbReference type="GO" id="GO:0009298">
    <property type="term" value="P:GDP-mannose biosynthetic process"/>
    <property type="evidence" value="ECO:0007669"/>
    <property type="project" value="InterPro"/>
</dbReference>
<dbReference type="EMBL" id="CP007035">
    <property type="protein sequence ID" value="AHF15342.1"/>
    <property type="molecule type" value="Genomic_DNA"/>
</dbReference>
<keyword evidence="5 8" id="KW-0862">Zinc</keyword>
<gene>
    <name evidence="10" type="ORF">NIASO_09610</name>
</gene>
<dbReference type="InterPro" id="IPR014710">
    <property type="entry name" value="RmlC-like_jellyroll"/>
</dbReference>
<name>W0EX43_9BACT</name>
<feature type="binding site" evidence="8">
    <location>
        <position position="265"/>
    </location>
    <ligand>
        <name>Zn(2+)</name>
        <dbReference type="ChEBI" id="CHEBI:29105"/>
    </ligand>
</feature>
<dbReference type="CDD" id="cd07011">
    <property type="entry name" value="cupin_PMI_type_I_N"/>
    <property type="match status" value="1"/>
</dbReference>
<dbReference type="PANTHER" id="PTHR10309">
    <property type="entry name" value="MANNOSE-6-PHOSPHATE ISOMERASE"/>
    <property type="match status" value="1"/>
</dbReference>
<dbReference type="NCBIfam" id="TIGR00218">
    <property type="entry name" value="manA"/>
    <property type="match status" value="1"/>
</dbReference>
<dbReference type="InterPro" id="IPR018050">
    <property type="entry name" value="Pmannose_isomerase-type1_CS"/>
</dbReference>
<feature type="binding site" evidence="8">
    <location>
        <position position="102"/>
    </location>
    <ligand>
        <name>Zn(2+)</name>
        <dbReference type="ChEBI" id="CHEBI:29105"/>
    </ligand>
</feature>
<protein>
    <recommendedName>
        <fullName evidence="3">mannose-6-phosphate isomerase</fullName>
        <ecNumber evidence="3">5.3.1.8</ecNumber>
    </recommendedName>
</protein>
<dbReference type="SUPFAM" id="SSF51182">
    <property type="entry name" value="RmlC-like cupins"/>
    <property type="match status" value="1"/>
</dbReference>
<dbReference type="OrthoDB" id="9808275at2"/>
<comment type="cofactor">
    <cofactor evidence="8">
        <name>Zn(2+)</name>
        <dbReference type="ChEBI" id="CHEBI:29105"/>
    </cofactor>
    <text evidence="8">Binds 1 zinc ion per subunit.</text>
</comment>
<comment type="similarity">
    <text evidence="2">Belongs to the mannose-6-phosphate isomerase type 1 family.</text>
</comment>
<dbReference type="GO" id="GO:0005829">
    <property type="term" value="C:cytosol"/>
    <property type="evidence" value="ECO:0007669"/>
    <property type="project" value="TreeGrafter"/>
</dbReference>
<dbReference type="PROSITE" id="PS00965">
    <property type="entry name" value="PMI_I_1"/>
    <property type="match status" value="1"/>
</dbReference>
<sequence>MQKLALLKGEVKHYDWGGVSFIPSLLQIENPQMKPFAEYWMGVHPGARCLMQLSNGGEVLLRDFIDEHREALLGKVVLQSFKEMPYLLKVLDVKDMLSIQVHPSKEQAAVDFENETARGIALNAPDRNYKDKNHKPELMVALSPFYLLHGFKPEEKLLATLQAVEELHVFIPVFKKDGYKGLYKMAMELPQEEVNELLQPLISRIIPLYQQDKLKKDAEDFWAARAAQTFVQPDTIDRGIFSIYFFNLVHLKKGEAIFQDAGVPHAYLEGYNVEIMASSDNVLRGGLTSKHIDTVELLKHTKCAATHPQIIKNQNGQKEKHYPAPVADFQLNGYELEPGDEIMIHPSTAEILLLINGRAALHNGDTAVELKPGNIAAIAFSGTEIKIHAKEGALLFRATVPAGQSKDQ</sequence>
<evidence type="ECO:0000256" key="1">
    <source>
        <dbReference type="ARBA" id="ARBA00000757"/>
    </source>
</evidence>
<dbReference type="KEGG" id="nso:NIASO_09610"/>
<dbReference type="STRING" id="929713.NIASO_09610"/>
<dbReference type="Gene3D" id="1.10.441.10">
    <property type="entry name" value="Phosphomannose Isomerase, domain 2"/>
    <property type="match status" value="1"/>
</dbReference>
<dbReference type="InterPro" id="IPR001250">
    <property type="entry name" value="Man6P_Isoase-1"/>
</dbReference>
<evidence type="ECO:0000259" key="9">
    <source>
        <dbReference type="Pfam" id="PF20511"/>
    </source>
</evidence>
<dbReference type="Proteomes" id="UP000003586">
    <property type="component" value="Chromosome"/>
</dbReference>
<accession>W0EX43</accession>
<comment type="catalytic activity">
    <reaction evidence="1">
        <text>D-mannose 6-phosphate = D-fructose 6-phosphate</text>
        <dbReference type="Rhea" id="RHEA:12356"/>
        <dbReference type="ChEBI" id="CHEBI:58735"/>
        <dbReference type="ChEBI" id="CHEBI:61527"/>
        <dbReference type="EC" id="5.3.1.8"/>
    </reaction>
</comment>
<dbReference type="Gene3D" id="2.60.120.10">
    <property type="entry name" value="Jelly Rolls"/>
    <property type="match status" value="2"/>
</dbReference>
<reference evidence="10 11" key="1">
    <citation type="submission" date="2013-12" db="EMBL/GenBank/DDBJ databases">
        <authorList>
            <consortium name="DOE Joint Genome Institute"/>
            <person name="Eisen J."/>
            <person name="Huntemann M."/>
            <person name="Han J."/>
            <person name="Chen A."/>
            <person name="Kyrpides N."/>
            <person name="Mavromatis K."/>
            <person name="Markowitz V."/>
            <person name="Palaniappan K."/>
            <person name="Ivanova N."/>
            <person name="Schaumberg A."/>
            <person name="Pati A."/>
            <person name="Liolios K."/>
            <person name="Nordberg H.P."/>
            <person name="Cantor M.N."/>
            <person name="Hua S.X."/>
            <person name="Woyke T."/>
        </authorList>
    </citation>
    <scope>NUCLEOTIDE SEQUENCE [LARGE SCALE GENOMIC DNA]</scope>
    <source>
        <strain evidence="11">DSM 19437</strain>
    </source>
</reference>
<feature type="binding site" evidence="8">
    <location>
        <position position="137"/>
    </location>
    <ligand>
        <name>Zn(2+)</name>
        <dbReference type="ChEBI" id="CHEBI:29105"/>
    </ligand>
</feature>
<dbReference type="Pfam" id="PF20511">
    <property type="entry name" value="PMI_typeI_cat"/>
    <property type="match status" value="1"/>
</dbReference>
<feature type="binding site" evidence="8">
    <location>
        <position position="100"/>
    </location>
    <ligand>
        <name>Zn(2+)</name>
        <dbReference type="ChEBI" id="CHEBI:29105"/>
    </ligand>
</feature>
<evidence type="ECO:0000313" key="10">
    <source>
        <dbReference type="EMBL" id="AHF15342.1"/>
    </source>
</evidence>
<dbReference type="EC" id="5.3.1.8" evidence="3"/>
<dbReference type="HOGENOM" id="CLU_026967_1_0_10"/>
<dbReference type="AlphaFoldDB" id="W0EX43"/>
<feature type="active site" evidence="7">
    <location>
        <position position="284"/>
    </location>
</feature>
<evidence type="ECO:0000256" key="4">
    <source>
        <dbReference type="ARBA" id="ARBA00022723"/>
    </source>
</evidence>
<evidence type="ECO:0000256" key="7">
    <source>
        <dbReference type="PIRSR" id="PIRSR001480-1"/>
    </source>
</evidence>
<dbReference type="InterPro" id="IPR011051">
    <property type="entry name" value="RmlC_Cupin_sf"/>
</dbReference>
<dbReference type="PANTHER" id="PTHR10309:SF0">
    <property type="entry name" value="MANNOSE-6-PHOSPHATE ISOMERASE"/>
    <property type="match status" value="1"/>
</dbReference>
<dbReference type="InterPro" id="IPR016305">
    <property type="entry name" value="Mannose-6-P_Isomerase"/>
</dbReference>
<dbReference type="PRINTS" id="PR00714">
    <property type="entry name" value="MAN6PISMRASE"/>
</dbReference>
<feature type="domain" description="Phosphomannose isomerase type I catalytic" evidence="9">
    <location>
        <begin position="7"/>
        <end position="153"/>
    </location>
</feature>
<evidence type="ECO:0000256" key="6">
    <source>
        <dbReference type="ARBA" id="ARBA00023235"/>
    </source>
</evidence>
<dbReference type="eggNOG" id="COG1482">
    <property type="taxonomic scope" value="Bacteria"/>
</dbReference>
<dbReference type="PIRSF" id="PIRSF001480">
    <property type="entry name" value="Mannose-6-phosphate_isomerase"/>
    <property type="match status" value="1"/>
</dbReference>
<keyword evidence="4 8" id="KW-0479">Metal-binding</keyword>
<dbReference type="RefSeq" id="WP_008584257.1">
    <property type="nucleotide sequence ID" value="NZ_CP007035.1"/>
</dbReference>
<keyword evidence="11" id="KW-1185">Reference proteome</keyword>
<dbReference type="GO" id="GO:0004476">
    <property type="term" value="F:mannose-6-phosphate isomerase activity"/>
    <property type="evidence" value="ECO:0007669"/>
    <property type="project" value="UniProtKB-EC"/>
</dbReference>
<proteinExistence type="inferred from homology"/>
<organism evidence="10 11">
    <name type="scientific">Niabella soli DSM 19437</name>
    <dbReference type="NCBI Taxonomy" id="929713"/>
    <lineage>
        <taxon>Bacteria</taxon>
        <taxon>Pseudomonadati</taxon>
        <taxon>Bacteroidota</taxon>
        <taxon>Chitinophagia</taxon>
        <taxon>Chitinophagales</taxon>
        <taxon>Chitinophagaceae</taxon>
        <taxon>Niabella</taxon>
    </lineage>
</organism>
<keyword evidence="6 10" id="KW-0413">Isomerase</keyword>
<evidence type="ECO:0000256" key="3">
    <source>
        <dbReference type="ARBA" id="ARBA00011956"/>
    </source>
</evidence>
<evidence type="ECO:0000256" key="5">
    <source>
        <dbReference type="ARBA" id="ARBA00022833"/>
    </source>
</evidence>
<evidence type="ECO:0000256" key="8">
    <source>
        <dbReference type="PIRSR" id="PIRSR001480-2"/>
    </source>
</evidence>